<comment type="caution">
    <text evidence="1">The sequence shown here is derived from an EMBL/GenBank/DDBJ whole genome shotgun (WGS) entry which is preliminary data.</text>
</comment>
<accession>A0A8S1MAB6</accession>
<reference evidence="1" key="1">
    <citation type="submission" date="2021-01" db="EMBL/GenBank/DDBJ databases">
        <authorList>
            <consortium name="Genoscope - CEA"/>
            <person name="William W."/>
        </authorList>
    </citation>
    <scope>NUCLEOTIDE SEQUENCE</scope>
</reference>
<name>A0A8S1MAB6_9CILI</name>
<proteinExistence type="predicted"/>
<dbReference type="Proteomes" id="UP000692954">
    <property type="component" value="Unassembled WGS sequence"/>
</dbReference>
<gene>
    <name evidence="1" type="ORF">PSON_ATCC_30995.1.T0360002</name>
</gene>
<dbReference type="AlphaFoldDB" id="A0A8S1MAB6"/>
<sequence length="182" mass="21918">MNQYKHLEIMIIQSDKGCQNWIIYGHTNDVQSACFSLSIMRCQNWVIKSQIGLSERFCLVDMLRAKWNYLSFGCFVNQLDYVILRQDNKKINQMSYWHINKGCFYSDGNTLAAGDNNNSINLWDFIIRQQKQLEGQIDYKFYGIKYNEWDIKIKKLLQFSLYYTYKTQYKNNRILQFFLTRL</sequence>
<dbReference type="EMBL" id="CAJJDN010000036">
    <property type="protein sequence ID" value="CAD8077200.1"/>
    <property type="molecule type" value="Genomic_DNA"/>
</dbReference>
<evidence type="ECO:0000313" key="2">
    <source>
        <dbReference type="Proteomes" id="UP000692954"/>
    </source>
</evidence>
<organism evidence="1 2">
    <name type="scientific">Paramecium sonneborni</name>
    <dbReference type="NCBI Taxonomy" id="65129"/>
    <lineage>
        <taxon>Eukaryota</taxon>
        <taxon>Sar</taxon>
        <taxon>Alveolata</taxon>
        <taxon>Ciliophora</taxon>
        <taxon>Intramacronucleata</taxon>
        <taxon>Oligohymenophorea</taxon>
        <taxon>Peniculida</taxon>
        <taxon>Parameciidae</taxon>
        <taxon>Paramecium</taxon>
    </lineage>
</organism>
<evidence type="ECO:0000313" key="1">
    <source>
        <dbReference type="EMBL" id="CAD8077200.1"/>
    </source>
</evidence>
<keyword evidence="2" id="KW-1185">Reference proteome</keyword>
<protein>
    <submittedName>
        <fullName evidence="1">Uncharacterized protein</fullName>
    </submittedName>
</protein>